<reference evidence="1" key="1">
    <citation type="submission" date="2022-03" db="EMBL/GenBank/DDBJ databases">
        <authorList>
            <person name="Lindestad O."/>
        </authorList>
    </citation>
    <scope>NUCLEOTIDE SEQUENCE</scope>
</reference>
<dbReference type="AlphaFoldDB" id="A0A8S4SDA7"/>
<protein>
    <submittedName>
        <fullName evidence="1">Jg17188 protein</fullName>
    </submittedName>
</protein>
<comment type="caution">
    <text evidence="1">The sequence shown here is derived from an EMBL/GenBank/DDBJ whole genome shotgun (WGS) entry which is preliminary data.</text>
</comment>
<gene>
    <name evidence="1" type="primary">jg17188</name>
    <name evidence="1" type="ORF">PAEG_LOCUS23858</name>
</gene>
<organism evidence="1 2">
    <name type="scientific">Pararge aegeria aegeria</name>
    <dbReference type="NCBI Taxonomy" id="348720"/>
    <lineage>
        <taxon>Eukaryota</taxon>
        <taxon>Metazoa</taxon>
        <taxon>Ecdysozoa</taxon>
        <taxon>Arthropoda</taxon>
        <taxon>Hexapoda</taxon>
        <taxon>Insecta</taxon>
        <taxon>Pterygota</taxon>
        <taxon>Neoptera</taxon>
        <taxon>Endopterygota</taxon>
        <taxon>Lepidoptera</taxon>
        <taxon>Glossata</taxon>
        <taxon>Ditrysia</taxon>
        <taxon>Papilionoidea</taxon>
        <taxon>Nymphalidae</taxon>
        <taxon>Satyrinae</taxon>
        <taxon>Satyrini</taxon>
        <taxon>Parargina</taxon>
        <taxon>Pararge</taxon>
    </lineage>
</organism>
<evidence type="ECO:0000313" key="1">
    <source>
        <dbReference type="EMBL" id="CAH2261154.1"/>
    </source>
</evidence>
<dbReference type="EMBL" id="CAKXAJ010026185">
    <property type="protein sequence ID" value="CAH2261154.1"/>
    <property type="molecule type" value="Genomic_DNA"/>
</dbReference>
<sequence>MPHLMASETPSPRRAFKGARPTMCRPVSVVNLGRRCKASCPPVITPATTPFRATTMLLGGRNKHDSTTYILVTTT</sequence>
<evidence type="ECO:0000313" key="2">
    <source>
        <dbReference type="Proteomes" id="UP000838756"/>
    </source>
</evidence>
<accession>A0A8S4SDA7</accession>
<keyword evidence="2" id="KW-1185">Reference proteome</keyword>
<name>A0A8S4SDA7_9NEOP</name>
<dbReference type="Proteomes" id="UP000838756">
    <property type="component" value="Unassembled WGS sequence"/>
</dbReference>
<proteinExistence type="predicted"/>